<feature type="repeat" description="PPR" evidence="3">
    <location>
        <begin position="181"/>
        <end position="215"/>
    </location>
</feature>
<evidence type="ECO:0000256" key="3">
    <source>
        <dbReference type="PROSITE-ProRule" id="PRU00708"/>
    </source>
</evidence>
<dbReference type="ExpressionAtlas" id="A0A2K3K442">
    <property type="expression patterns" value="baseline"/>
</dbReference>
<dbReference type="InterPro" id="IPR002885">
    <property type="entry name" value="PPR_rpt"/>
</dbReference>
<keyword evidence="2" id="KW-0677">Repeat</keyword>
<evidence type="ECO:0000313" key="4">
    <source>
        <dbReference type="EMBL" id="PNX61032.1"/>
    </source>
</evidence>
<sequence length="281" mass="32064">MYLKEGCSLLLKTRKSPIPFVLNTNPIPNPDKPNNPVPESYVVESHVIKVLKHEPDIVSSLEYFKSLVNSGTFKHTQLTYKTMIEKLGRNNEMDGIQYLLQQMKLESVPCSEELFIIVMNSYRRAKLGEQCLKMFYRIREFGCIPSVKIYNHVLDVLLSENMFKMINPLYNNMKGEGLEPNVFTYNILLKALCKNGKVDGACKLLVEMSNKGCPPDDVSYTTIISSMCKSGEVDKAKELALRFEPVVPVYNALIHGMCREYRIKEAFDLMNEMVDKGVDPN</sequence>
<dbReference type="InterPro" id="IPR011990">
    <property type="entry name" value="TPR-like_helical_dom_sf"/>
</dbReference>
<protein>
    <submittedName>
        <fullName evidence="4">Pentatricopeptide repeat-containing protein at3g48810-like protein</fullName>
    </submittedName>
</protein>
<dbReference type="STRING" id="57577.A0A2K3K442"/>
<dbReference type="PANTHER" id="PTHR47447:SF28">
    <property type="entry name" value="PENTACOTRIPEPTIDE-REPEAT REGION OF PRORP DOMAIN-CONTAINING PROTEIN"/>
    <property type="match status" value="1"/>
</dbReference>
<feature type="repeat" description="PPR" evidence="3">
    <location>
        <begin position="246"/>
        <end position="280"/>
    </location>
</feature>
<dbReference type="PANTHER" id="PTHR47447">
    <property type="entry name" value="OS03G0856100 PROTEIN"/>
    <property type="match status" value="1"/>
</dbReference>
<organism evidence="4 5">
    <name type="scientific">Trifolium pratense</name>
    <name type="common">Red clover</name>
    <dbReference type="NCBI Taxonomy" id="57577"/>
    <lineage>
        <taxon>Eukaryota</taxon>
        <taxon>Viridiplantae</taxon>
        <taxon>Streptophyta</taxon>
        <taxon>Embryophyta</taxon>
        <taxon>Tracheophyta</taxon>
        <taxon>Spermatophyta</taxon>
        <taxon>Magnoliopsida</taxon>
        <taxon>eudicotyledons</taxon>
        <taxon>Gunneridae</taxon>
        <taxon>Pentapetalae</taxon>
        <taxon>rosids</taxon>
        <taxon>fabids</taxon>
        <taxon>Fabales</taxon>
        <taxon>Fabaceae</taxon>
        <taxon>Papilionoideae</taxon>
        <taxon>50 kb inversion clade</taxon>
        <taxon>NPAAA clade</taxon>
        <taxon>Hologalegina</taxon>
        <taxon>IRL clade</taxon>
        <taxon>Trifolieae</taxon>
        <taxon>Trifolium</taxon>
    </lineage>
</organism>
<accession>A0A2K3K442</accession>
<proteinExistence type="inferred from homology"/>
<reference evidence="4 5" key="1">
    <citation type="journal article" date="2014" name="Am. J. Bot.">
        <title>Genome assembly and annotation for red clover (Trifolium pratense; Fabaceae).</title>
        <authorList>
            <person name="Istvanek J."/>
            <person name="Jaros M."/>
            <person name="Krenek A."/>
            <person name="Repkova J."/>
        </authorList>
    </citation>
    <scope>NUCLEOTIDE SEQUENCE [LARGE SCALE GENOMIC DNA]</scope>
    <source>
        <strain evidence="5">cv. Tatra</strain>
        <tissue evidence="4">Young leaves</tissue>
    </source>
</reference>
<evidence type="ECO:0000256" key="2">
    <source>
        <dbReference type="ARBA" id="ARBA00022737"/>
    </source>
</evidence>
<comment type="caution">
    <text evidence="4">The sequence shown here is derived from an EMBL/GenBank/DDBJ whole genome shotgun (WGS) entry which is preliminary data.</text>
</comment>
<dbReference type="AlphaFoldDB" id="A0A2K3K442"/>
<dbReference type="Pfam" id="PF01535">
    <property type="entry name" value="PPR"/>
    <property type="match status" value="2"/>
</dbReference>
<name>A0A2K3K442_TRIPR</name>
<dbReference type="PROSITE" id="PS51375">
    <property type="entry name" value="PPR"/>
    <property type="match status" value="2"/>
</dbReference>
<reference evidence="4 5" key="2">
    <citation type="journal article" date="2017" name="Front. Plant Sci.">
        <title>Gene Classification and Mining of Molecular Markers Useful in Red Clover (Trifolium pratense) Breeding.</title>
        <authorList>
            <person name="Istvanek J."/>
            <person name="Dluhosova J."/>
            <person name="Dluhos P."/>
            <person name="Patkova L."/>
            <person name="Nedelnik J."/>
            <person name="Repkova J."/>
        </authorList>
    </citation>
    <scope>NUCLEOTIDE SEQUENCE [LARGE SCALE GENOMIC DNA]</scope>
    <source>
        <strain evidence="5">cv. Tatra</strain>
        <tissue evidence="4">Young leaves</tissue>
    </source>
</reference>
<evidence type="ECO:0000313" key="5">
    <source>
        <dbReference type="Proteomes" id="UP000236291"/>
    </source>
</evidence>
<evidence type="ECO:0000256" key="1">
    <source>
        <dbReference type="ARBA" id="ARBA00007626"/>
    </source>
</evidence>
<dbReference type="EMBL" id="ASHM01084269">
    <property type="protein sequence ID" value="PNX61032.1"/>
    <property type="molecule type" value="Genomic_DNA"/>
</dbReference>
<comment type="similarity">
    <text evidence="1">Belongs to the PPR family. P subfamily.</text>
</comment>
<dbReference type="Gene3D" id="1.25.40.10">
    <property type="entry name" value="Tetratricopeptide repeat domain"/>
    <property type="match status" value="3"/>
</dbReference>
<feature type="non-terminal residue" evidence="4">
    <location>
        <position position="281"/>
    </location>
</feature>
<dbReference type="Pfam" id="PF13041">
    <property type="entry name" value="PPR_2"/>
    <property type="match status" value="2"/>
</dbReference>
<gene>
    <name evidence="4" type="ORF">L195_g052244</name>
</gene>
<dbReference type="Proteomes" id="UP000236291">
    <property type="component" value="Unassembled WGS sequence"/>
</dbReference>
<dbReference type="NCBIfam" id="TIGR00756">
    <property type="entry name" value="PPR"/>
    <property type="match status" value="4"/>
</dbReference>